<accession>A0ABW5N3N1</accession>
<sequence>MRNQVEFYQSLGKLFYAVAASDKNVRAAEKAFLKEFINTQWTLLEDSTDEFYTAAAFQIEIVFDWYEENGVTSEESLTSFKTFKHNNPSYSTPGINDCKTIILEKSSIFTQN</sequence>
<evidence type="ECO:0000313" key="2">
    <source>
        <dbReference type="Proteomes" id="UP001597459"/>
    </source>
</evidence>
<comment type="caution">
    <text evidence="1">The sequence shown here is derived from an EMBL/GenBank/DDBJ whole genome shotgun (WGS) entry which is preliminary data.</text>
</comment>
<keyword evidence="2" id="KW-1185">Reference proteome</keyword>
<name>A0ABW5N3N1_9FLAO</name>
<dbReference type="RefSeq" id="WP_378258096.1">
    <property type="nucleotide sequence ID" value="NZ_JBHSJV010000001.1"/>
</dbReference>
<gene>
    <name evidence="1" type="ORF">ACFSTE_01510</name>
</gene>
<proteinExistence type="predicted"/>
<dbReference type="EMBL" id="JBHULX010000001">
    <property type="protein sequence ID" value="MFD2589489.1"/>
    <property type="molecule type" value="Genomic_DNA"/>
</dbReference>
<dbReference type="Proteomes" id="UP001597459">
    <property type="component" value="Unassembled WGS sequence"/>
</dbReference>
<reference evidence="2" key="1">
    <citation type="journal article" date="2019" name="Int. J. Syst. Evol. Microbiol.">
        <title>The Global Catalogue of Microorganisms (GCM) 10K type strain sequencing project: providing services to taxonomists for standard genome sequencing and annotation.</title>
        <authorList>
            <consortium name="The Broad Institute Genomics Platform"/>
            <consortium name="The Broad Institute Genome Sequencing Center for Infectious Disease"/>
            <person name="Wu L."/>
            <person name="Ma J."/>
        </authorList>
    </citation>
    <scope>NUCLEOTIDE SEQUENCE [LARGE SCALE GENOMIC DNA]</scope>
    <source>
        <strain evidence="2">KCTC 42423</strain>
    </source>
</reference>
<organism evidence="1 2">
    <name type="scientific">Aquimarina hainanensis</name>
    <dbReference type="NCBI Taxonomy" id="1578017"/>
    <lineage>
        <taxon>Bacteria</taxon>
        <taxon>Pseudomonadati</taxon>
        <taxon>Bacteroidota</taxon>
        <taxon>Flavobacteriia</taxon>
        <taxon>Flavobacteriales</taxon>
        <taxon>Flavobacteriaceae</taxon>
        <taxon>Aquimarina</taxon>
    </lineage>
</organism>
<evidence type="ECO:0000313" key="1">
    <source>
        <dbReference type="EMBL" id="MFD2589489.1"/>
    </source>
</evidence>
<protein>
    <submittedName>
        <fullName evidence="1">Uncharacterized protein</fullName>
    </submittedName>
</protein>